<dbReference type="InterPro" id="IPR050993">
    <property type="entry name" value="Isochorismatase_domain"/>
</dbReference>
<sequence>MNSSVSPSMPYLSDASRSTLLIVDLQEKLMPVIGDSAQVLRRAMLLAQAARLLAIPVIGTAQQPLRLGRTVAAMDALLDQTVEKSNFDACAQPEFITAIDNGRDQLVVLGCEAHVCVLQTVLGLLHRRHRVKLVSDAVGSRQAGDKAAAIERARAAGAEIVTSEMLMFEWMRSSEHPKFREILKLIK</sequence>
<accession>A0ABM5Z0D9</accession>
<dbReference type="InterPro" id="IPR000868">
    <property type="entry name" value="Isochorismatase-like_dom"/>
</dbReference>
<feature type="domain" description="Isochorismatase-like" evidence="1">
    <location>
        <begin position="19"/>
        <end position="164"/>
    </location>
</feature>
<reference evidence="2 3" key="1">
    <citation type="submission" date="2015-11" db="EMBL/GenBank/DDBJ databases">
        <title>Exploring the genomic traits of fungus-feeding bacterial genus Collimonas.</title>
        <authorList>
            <person name="Song C."/>
            <person name="Schmidt R."/>
            <person name="de Jager V."/>
            <person name="Krzyzanowska D."/>
            <person name="Jongedijk E."/>
            <person name="Cankar K."/>
            <person name="Beekwilder J."/>
            <person name="van Veen A."/>
            <person name="de Boer W."/>
            <person name="van Veen J.A."/>
            <person name="Garbeva P."/>
        </authorList>
    </citation>
    <scope>NUCLEOTIDE SEQUENCE [LARGE SCALE GENOMIC DNA]</scope>
    <source>
        <strain evidence="2 3">Ter291</strain>
    </source>
</reference>
<dbReference type="InterPro" id="IPR036380">
    <property type="entry name" value="Isochorismatase-like_sf"/>
</dbReference>
<keyword evidence="3" id="KW-1185">Reference proteome</keyword>
<evidence type="ECO:0000259" key="1">
    <source>
        <dbReference type="Pfam" id="PF00857"/>
    </source>
</evidence>
<dbReference type="Pfam" id="PF00857">
    <property type="entry name" value="Isochorismatase"/>
    <property type="match status" value="1"/>
</dbReference>
<proteinExistence type="predicted"/>
<gene>
    <name evidence="2" type="ORF">CPter291_0155</name>
</gene>
<dbReference type="Proteomes" id="UP000074914">
    <property type="component" value="Chromosome"/>
</dbReference>
<dbReference type="Gene3D" id="3.40.50.850">
    <property type="entry name" value="Isochorismatase-like"/>
    <property type="match status" value="1"/>
</dbReference>
<name>A0ABM5Z0D9_9BURK</name>
<organism evidence="2 3">
    <name type="scientific">Collimonas pratensis</name>
    <dbReference type="NCBI Taxonomy" id="279113"/>
    <lineage>
        <taxon>Bacteria</taxon>
        <taxon>Pseudomonadati</taxon>
        <taxon>Pseudomonadota</taxon>
        <taxon>Betaproteobacteria</taxon>
        <taxon>Burkholderiales</taxon>
        <taxon>Oxalobacteraceae</taxon>
        <taxon>Collimonas</taxon>
    </lineage>
</organism>
<protein>
    <submittedName>
        <fullName evidence="2">Isochorismatase family protein</fullName>
    </submittedName>
</protein>
<dbReference type="PANTHER" id="PTHR14119">
    <property type="entry name" value="HYDROLASE"/>
    <property type="match status" value="1"/>
</dbReference>
<dbReference type="SUPFAM" id="SSF52499">
    <property type="entry name" value="Isochorismatase-like hydrolases"/>
    <property type="match status" value="1"/>
</dbReference>
<dbReference type="PANTHER" id="PTHR14119:SF3">
    <property type="entry name" value="ISOCHORISMATASE DOMAIN-CONTAINING PROTEIN 2"/>
    <property type="match status" value="1"/>
</dbReference>
<dbReference type="EMBL" id="CP013236">
    <property type="protein sequence ID" value="AMP12451.1"/>
    <property type="molecule type" value="Genomic_DNA"/>
</dbReference>
<evidence type="ECO:0000313" key="2">
    <source>
        <dbReference type="EMBL" id="AMP12451.1"/>
    </source>
</evidence>
<evidence type="ECO:0000313" key="3">
    <source>
        <dbReference type="Proteomes" id="UP000074914"/>
    </source>
</evidence>